<organism evidence="1 2">
    <name type="scientific">Rhizoclosmatium globosum</name>
    <dbReference type="NCBI Taxonomy" id="329046"/>
    <lineage>
        <taxon>Eukaryota</taxon>
        <taxon>Fungi</taxon>
        <taxon>Fungi incertae sedis</taxon>
        <taxon>Chytridiomycota</taxon>
        <taxon>Chytridiomycota incertae sedis</taxon>
        <taxon>Chytridiomycetes</taxon>
        <taxon>Chytridiales</taxon>
        <taxon>Chytriomycetaceae</taxon>
        <taxon>Rhizoclosmatium</taxon>
    </lineage>
</organism>
<protein>
    <submittedName>
        <fullName evidence="1">Uncharacterized protein</fullName>
    </submittedName>
</protein>
<gene>
    <name evidence="1" type="ORF">BCR33DRAFT_132877</name>
</gene>
<proteinExistence type="predicted"/>
<dbReference type="AlphaFoldDB" id="A0A1Y2ALK4"/>
<accession>A0A1Y2ALK4</accession>
<comment type="caution">
    <text evidence="1">The sequence shown here is derived from an EMBL/GenBank/DDBJ whole genome shotgun (WGS) entry which is preliminary data.</text>
</comment>
<evidence type="ECO:0000313" key="1">
    <source>
        <dbReference type="EMBL" id="ORY23448.1"/>
    </source>
</evidence>
<name>A0A1Y2ALK4_9FUNG</name>
<reference evidence="1 2" key="1">
    <citation type="submission" date="2016-07" db="EMBL/GenBank/DDBJ databases">
        <title>Pervasive Adenine N6-methylation of Active Genes in Fungi.</title>
        <authorList>
            <consortium name="DOE Joint Genome Institute"/>
            <person name="Mondo S.J."/>
            <person name="Dannebaum R.O."/>
            <person name="Kuo R.C."/>
            <person name="Labutti K."/>
            <person name="Haridas S."/>
            <person name="Kuo A."/>
            <person name="Salamov A."/>
            <person name="Ahrendt S.R."/>
            <person name="Lipzen A."/>
            <person name="Sullivan W."/>
            <person name="Andreopoulos W.B."/>
            <person name="Clum A."/>
            <person name="Lindquist E."/>
            <person name="Daum C."/>
            <person name="Ramamoorthy G.K."/>
            <person name="Gryganskyi A."/>
            <person name="Culley D."/>
            <person name="Magnuson J.K."/>
            <person name="James T.Y."/>
            <person name="O'Malley M.A."/>
            <person name="Stajich J.E."/>
            <person name="Spatafora J.W."/>
            <person name="Visel A."/>
            <person name="Grigoriev I.V."/>
        </authorList>
    </citation>
    <scope>NUCLEOTIDE SEQUENCE [LARGE SCALE GENOMIC DNA]</scope>
    <source>
        <strain evidence="1 2">JEL800</strain>
    </source>
</reference>
<keyword evidence="2" id="KW-1185">Reference proteome</keyword>
<dbReference type="EMBL" id="MCGO01000160">
    <property type="protein sequence ID" value="ORY23448.1"/>
    <property type="molecule type" value="Genomic_DNA"/>
</dbReference>
<sequence length="73" mass="8182">MSKNDHKFIEQRSIGDSVSFKGIDTLMEKLTTLPVGYKHLRPLRSLILCNPSLKHTQNGLGYGLPCLQTLILT</sequence>
<evidence type="ECO:0000313" key="2">
    <source>
        <dbReference type="Proteomes" id="UP000193642"/>
    </source>
</evidence>
<dbReference type="Proteomes" id="UP000193642">
    <property type="component" value="Unassembled WGS sequence"/>
</dbReference>